<keyword evidence="5" id="KW-1185">Reference proteome</keyword>
<evidence type="ECO:0000256" key="3">
    <source>
        <dbReference type="RuleBase" id="RU003707"/>
    </source>
</evidence>
<dbReference type="GO" id="GO:0016836">
    <property type="term" value="F:hydro-lyase activity"/>
    <property type="evidence" value="ECO:0007669"/>
    <property type="project" value="UniProtKB-ARBA"/>
</dbReference>
<evidence type="ECO:0000313" key="5">
    <source>
        <dbReference type="Proteomes" id="UP000199058"/>
    </source>
</evidence>
<comment type="similarity">
    <text evidence="1 3">Belongs to the enoyl-CoA hydratase/isomerase family.</text>
</comment>
<evidence type="ECO:0000256" key="1">
    <source>
        <dbReference type="ARBA" id="ARBA00005254"/>
    </source>
</evidence>
<dbReference type="FunFam" id="3.90.226.10:FF:000009">
    <property type="entry name" value="Carnitinyl-CoA dehydratase"/>
    <property type="match status" value="1"/>
</dbReference>
<dbReference type="Proteomes" id="UP000199058">
    <property type="component" value="Unassembled WGS sequence"/>
</dbReference>
<evidence type="ECO:0000313" key="4">
    <source>
        <dbReference type="EMBL" id="SFC29394.1"/>
    </source>
</evidence>
<name>A0A1I1HZL7_9GAMM</name>
<dbReference type="EMBL" id="FOLH01000004">
    <property type="protein sequence ID" value="SFC29394.1"/>
    <property type="molecule type" value="Genomic_DNA"/>
</dbReference>
<dbReference type="STRING" id="1122252.SAMN05660443_2109"/>
<accession>A0A1I1HZL7</accession>
<dbReference type="AlphaFoldDB" id="A0A1I1HZL7"/>
<dbReference type="InterPro" id="IPR001753">
    <property type="entry name" value="Enoyl-CoA_hydra/iso"/>
</dbReference>
<dbReference type="RefSeq" id="WP_091963132.1">
    <property type="nucleotide sequence ID" value="NZ_FOLH01000004.1"/>
</dbReference>
<reference evidence="4 5" key="1">
    <citation type="submission" date="2016-10" db="EMBL/GenBank/DDBJ databases">
        <authorList>
            <person name="de Groot N.N."/>
        </authorList>
    </citation>
    <scope>NUCLEOTIDE SEQUENCE [LARGE SCALE GENOMIC DNA]</scope>
    <source>
        <strain evidence="4 5">DSM 18438</strain>
    </source>
</reference>
<dbReference type="InterPro" id="IPR018376">
    <property type="entry name" value="Enoyl-CoA_hyd/isom_CS"/>
</dbReference>
<dbReference type="PROSITE" id="PS00166">
    <property type="entry name" value="ENOYL_COA_HYDRATASE"/>
    <property type="match status" value="1"/>
</dbReference>
<protein>
    <submittedName>
        <fullName evidence="4">Enoyl-CoA hydratase</fullName>
    </submittedName>
</protein>
<dbReference type="CDD" id="cd06558">
    <property type="entry name" value="crotonase-like"/>
    <property type="match status" value="1"/>
</dbReference>
<gene>
    <name evidence="4" type="ORF">SAMN05660443_2109</name>
</gene>
<dbReference type="PANTHER" id="PTHR11941:SF54">
    <property type="entry name" value="ENOYL-COA HYDRATASE, MITOCHONDRIAL"/>
    <property type="match status" value="1"/>
</dbReference>
<proteinExistence type="inferred from homology"/>
<keyword evidence="2" id="KW-0456">Lyase</keyword>
<dbReference type="InterPro" id="IPR029045">
    <property type="entry name" value="ClpP/crotonase-like_dom_sf"/>
</dbReference>
<dbReference type="OrthoDB" id="9807606at2"/>
<organism evidence="4 5">
    <name type="scientific">Marinospirillum celere</name>
    <dbReference type="NCBI Taxonomy" id="1122252"/>
    <lineage>
        <taxon>Bacteria</taxon>
        <taxon>Pseudomonadati</taxon>
        <taxon>Pseudomonadota</taxon>
        <taxon>Gammaproteobacteria</taxon>
        <taxon>Oceanospirillales</taxon>
        <taxon>Oceanospirillaceae</taxon>
        <taxon>Marinospirillum</taxon>
    </lineage>
</organism>
<sequence length="261" mass="28469">MSYENIQVETQEAVGVITLDRPQVHNALSMALISEVGQAVKAFEEDEAIGCILIKGSEKVFAAGADISEMASKDYADLFKSDFPYLRGDGWEVMESRRKPMIAAVSGMALGGGCELAMACDFILASDTARFGQPEIKLATMPGAGGTQRLTRAIGKAKAMEMCLTGRMLDAEEAERAGLVSRILPVAELFAEAMKTAKAIAAQSRPVTLMIREAVDQAYETSLSAGLRFERRAFQSSFAFEDRREGMQAFVEKRKPDFNNR</sequence>
<dbReference type="InterPro" id="IPR014748">
    <property type="entry name" value="Enoyl-CoA_hydra_C"/>
</dbReference>
<evidence type="ECO:0000256" key="2">
    <source>
        <dbReference type="ARBA" id="ARBA00023239"/>
    </source>
</evidence>
<dbReference type="PANTHER" id="PTHR11941">
    <property type="entry name" value="ENOYL-COA HYDRATASE-RELATED"/>
    <property type="match status" value="1"/>
</dbReference>
<dbReference type="GO" id="GO:0006635">
    <property type="term" value="P:fatty acid beta-oxidation"/>
    <property type="evidence" value="ECO:0007669"/>
    <property type="project" value="TreeGrafter"/>
</dbReference>
<dbReference type="SUPFAM" id="SSF52096">
    <property type="entry name" value="ClpP/crotonase"/>
    <property type="match status" value="1"/>
</dbReference>
<dbReference type="Gene3D" id="1.10.12.10">
    <property type="entry name" value="Lyase 2-enoyl-coa Hydratase, Chain A, domain 2"/>
    <property type="match status" value="1"/>
</dbReference>
<dbReference type="Pfam" id="PF00378">
    <property type="entry name" value="ECH_1"/>
    <property type="match status" value="1"/>
</dbReference>
<dbReference type="FunFam" id="1.10.12.10:FF:000001">
    <property type="entry name" value="Probable enoyl-CoA hydratase, mitochondrial"/>
    <property type="match status" value="1"/>
</dbReference>
<dbReference type="Gene3D" id="3.90.226.10">
    <property type="entry name" value="2-enoyl-CoA Hydratase, Chain A, domain 1"/>
    <property type="match status" value="1"/>
</dbReference>